<evidence type="ECO:0000313" key="4">
    <source>
        <dbReference type="Proteomes" id="UP001638015"/>
    </source>
</evidence>
<dbReference type="InterPro" id="IPR008948">
    <property type="entry name" value="L-Aspartase-like"/>
</dbReference>
<comment type="caution">
    <text evidence="3">The sequence shown here is derived from an EMBL/GenBank/DDBJ whole genome shotgun (WGS) entry which is preliminary data.</text>
</comment>
<dbReference type="Proteomes" id="UP001638015">
    <property type="component" value="Unassembled WGS sequence"/>
</dbReference>
<dbReference type="EMBL" id="JBGMEH010000002">
    <property type="protein sequence ID" value="MFO3715675.1"/>
    <property type="molecule type" value="Genomic_DNA"/>
</dbReference>
<accession>A0ABW9MV11</accession>
<feature type="domain" description="Fumarase C C-terminal" evidence="2">
    <location>
        <begin position="34"/>
        <end position="86"/>
    </location>
</feature>
<organism evidence="3 4">
    <name type="scientific">Anaerococcus cruorum</name>
    <dbReference type="NCBI Taxonomy" id="3115617"/>
    <lineage>
        <taxon>Bacteria</taxon>
        <taxon>Bacillati</taxon>
        <taxon>Bacillota</taxon>
        <taxon>Tissierellia</taxon>
        <taxon>Tissierellales</taxon>
        <taxon>Peptoniphilaceae</taxon>
        <taxon>Anaerococcus</taxon>
    </lineage>
</organism>
<evidence type="ECO:0000259" key="2">
    <source>
        <dbReference type="Pfam" id="PF10415"/>
    </source>
</evidence>
<dbReference type="PANTHER" id="PTHR11444">
    <property type="entry name" value="ASPARTATEAMMONIA/ARGININOSUCCINATE/ADENYLOSUCCINATE LYASE"/>
    <property type="match status" value="1"/>
</dbReference>
<dbReference type="InterPro" id="IPR005677">
    <property type="entry name" value="Fum_hydII"/>
</dbReference>
<gene>
    <name evidence="3" type="ORF">ACCQ40_02585</name>
</gene>
<proteinExistence type="predicted"/>
<dbReference type="InterPro" id="IPR018951">
    <property type="entry name" value="Fumarase_C_C"/>
</dbReference>
<dbReference type="RefSeq" id="WP_410032497.1">
    <property type="nucleotide sequence ID" value="NZ_JBGMEH010000002.1"/>
</dbReference>
<dbReference type="PANTHER" id="PTHR11444:SF1">
    <property type="entry name" value="FUMARATE HYDRATASE, MITOCHONDRIAL"/>
    <property type="match status" value="1"/>
</dbReference>
<sequence>MFYPTAPYSKENLLEGLSPNKENIDKNLENFLMLVTALSPKIGYDKASELAKYAFDKGLTLKEANGKLGFLDEEEFDKLIDPSNMV</sequence>
<dbReference type="Gene3D" id="1.10.40.30">
    <property type="entry name" value="Fumarase/aspartase (C-terminal domain)"/>
    <property type="match status" value="1"/>
</dbReference>
<protein>
    <recommendedName>
        <fullName evidence="2">Fumarase C C-terminal domain-containing protein</fullName>
    </recommendedName>
</protein>
<dbReference type="SUPFAM" id="SSF48557">
    <property type="entry name" value="L-aspartase-like"/>
    <property type="match status" value="1"/>
</dbReference>
<keyword evidence="4" id="KW-1185">Reference proteome</keyword>
<name>A0ABW9MV11_9FIRM</name>
<reference evidence="3 4" key="1">
    <citation type="journal article" date="2025" name="Anaerobe">
        <title>Description of Anaerococcus kampingiae sp. nov., Anaerococcus groningensis sp. nov., Anaerococcus martiniensis sp. nov., and Anaerococcus cruorum sp. nov., isolated from human clinical specimens.</title>
        <authorList>
            <person name="Boiten K.E."/>
            <person name="Meijer J."/>
            <person name="van Wezel E.M."/>
            <person name="Veloo A.C.M."/>
        </authorList>
    </citation>
    <scope>NUCLEOTIDE SEQUENCE [LARGE SCALE GENOMIC DNA]</scope>
    <source>
        <strain evidence="3 4">ENR1039</strain>
    </source>
</reference>
<dbReference type="Pfam" id="PF10415">
    <property type="entry name" value="FumaraseC_C"/>
    <property type="match status" value="1"/>
</dbReference>
<keyword evidence="1" id="KW-0456">Lyase</keyword>
<evidence type="ECO:0000256" key="1">
    <source>
        <dbReference type="ARBA" id="ARBA00023239"/>
    </source>
</evidence>
<evidence type="ECO:0000313" key="3">
    <source>
        <dbReference type="EMBL" id="MFO3715675.1"/>
    </source>
</evidence>